<dbReference type="Proteomes" id="UP000293874">
    <property type="component" value="Unassembled WGS sequence"/>
</dbReference>
<dbReference type="AlphaFoldDB" id="A0A4Q7N4J6"/>
<keyword evidence="2" id="KW-1185">Reference proteome</keyword>
<accession>A0A4Q7N4J6</accession>
<evidence type="ECO:0000313" key="2">
    <source>
        <dbReference type="Proteomes" id="UP000293874"/>
    </source>
</evidence>
<gene>
    <name evidence="1" type="ORF">EV199_1786</name>
</gene>
<dbReference type="EMBL" id="SGXA01000001">
    <property type="protein sequence ID" value="RZS75910.1"/>
    <property type="molecule type" value="Genomic_DNA"/>
</dbReference>
<organism evidence="1 2">
    <name type="scientific">Pseudobacter ginsenosidimutans</name>
    <dbReference type="NCBI Taxonomy" id="661488"/>
    <lineage>
        <taxon>Bacteria</taxon>
        <taxon>Pseudomonadati</taxon>
        <taxon>Bacteroidota</taxon>
        <taxon>Chitinophagia</taxon>
        <taxon>Chitinophagales</taxon>
        <taxon>Chitinophagaceae</taxon>
        <taxon>Pseudobacter</taxon>
    </lineage>
</organism>
<comment type="caution">
    <text evidence="1">The sequence shown here is derived from an EMBL/GenBank/DDBJ whole genome shotgun (WGS) entry which is preliminary data.</text>
</comment>
<reference evidence="1 2" key="1">
    <citation type="submission" date="2019-02" db="EMBL/GenBank/DDBJ databases">
        <title>Genomic Encyclopedia of Type Strains, Phase IV (KMG-IV): sequencing the most valuable type-strain genomes for metagenomic binning, comparative biology and taxonomic classification.</title>
        <authorList>
            <person name="Goeker M."/>
        </authorList>
    </citation>
    <scope>NUCLEOTIDE SEQUENCE [LARGE SCALE GENOMIC DNA]</scope>
    <source>
        <strain evidence="1 2">DSM 18116</strain>
    </source>
</reference>
<name>A0A4Q7N4J6_9BACT</name>
<sequence>MKSACGRFFVSGKNDFCARIINPNQMKFIKPFVLFSLFSFSLQLVFAQHLPLENWMQGLRIRQEVNLKHDYHVLFKDSTRLLVSSKIYMDTVLKKSYLLHTNKDARKSYENRIMKIYVDSTVSITRKSYDVGVKEGVANDSCWLFKLIDGKISVYSPFAEGSQSNSFMYKGLSIDGGPIESWEPEKILPLVKNVYRAYVRYSNKHYDECIKNYNRTYDKKNVRKSF</sequence>
<protein>
    <submittedName>
        <fullName evidence="1">Uncharacterized protein</fullName>
    </submittedName>
</protein>
<proteinExistence type="predicted"/>
<evidence type="ECO:0000313" key="1">
    <source>
        <dbReference type="EMBL" id="RZS75910.1"/>
    </source>
</evidence>